<protein>
    <submittedName>
        <fullName evidence="1">Uncharacterized protein</fullName>
    </submittedName>
</protein>
<gene>
    <name evidence="1" type="ORF">RM541_13535</name>
</gene>
<sequence>MKILTTTFLSIIFLFQSSGPVMDWCCELLKIPNLVEHYDEQTEDSGIGFIEFLDYHYGDQKNSENHKDDEHHGELPLQGHHVCSHGLSFVNSYTFELIVIEPLEHQSTSIYYRSSFSTASLGRIFQPPRV</sequence>
<comment type="caution">
    <text evidence="1">The sequence shown here is derived from an EMBL/GenBank/DDBJ whole genome shotgun (WGS) entry which is preliminary data.</text>
</comment>
<evidence type="ECO:0000313" key="2">
    <source>
        <dbReference type="Proteomes" id="UP001253848"/>
    </source>
</evidence>
<accession>A0ABU3DV95</accession>
<dbReference type="EMBL" id="JAVRHN010000010">
    <property type="protein sequence ID" value="MDT0687389.1"/>
    <property type="molecule type" value="Genomic_DNA"/>
</dbReference>
<name>A0ABU3DV95_9FLAO</name>
<reference evidence="1 2" key="1">
    <citation type="submission" date="2023-09" db="EMBL/GenBank/DDBJ databases">
        <authorList>
            <person name="Rey-Velasco X."/>
        </authorList>
    </citation>
    <scope>NUCLEOTIDE SEQUENCE [LARGE SCALE GENOMIC DNA]</scope>
    <source>
        <strain evidence="1 2">F225</strain>
    </source>
</reference>
<organism evidence="1 2">
    <name type="scientific">Autumnicola psychrophila</name>
    <dbReference type="NCBI Taxonomy" id="3075592"/>
    <lineage>
        <taxon>Bacteria</taxon>
        <taxon>Pseudomonadati</taxon>
        <taxon>Bacteroidota</taxon>
        <taxon>Flavobacteriia</taxon>
        <taxon>Flavobacteriales</taxon>
        <taxon>Flavobacteriaceae</taxon>
        <taxon>Autumnicola</taxon>
    </lineage>
</organism>
<dbReference type="RefSeq" id="WP_311500672.1">
    <property type="nucleotide sequence ID" value="NZ_JAVRHN010000010.1"/>
</dbReference>
<keyword evidence="2" id="KW-1185">Reference proteome</keyword>
<proteinExistence type="predicted"/>
<evidence type="ECO:0000313" key="1">
    <source>
        <dbReference type="EMBL" id="MDT0687389.1"/>
    </source>
</evidence>
<dbReference type="Proteomes" id="UP001253848">
    <property type="component" value="Unassembled WGS sequence"/>
</dbReference>